<evidence type="ECO:0000256" key="18">
    <source>
        <dbReference type="SAM" id="SignalP"/>
    </source>
</evidence>
<proteinExistence type="inferred from homology"/>
<keyword evidence="5" id="KW-0964">Secreted</keyword>
<dbReference type="PROSITE" id="PS00531">
    <property type="entry name" value="RNASE_T2_2"/>
    <property type="match status" value="1"/>
</dbReference>
<sequence>MINAVLRTLFIICLGITYVQLREIKTTEPQWDLLIFTQSWPATVCIEWKEHDHTHTCNLPSNKDSWTIHGIWPTKLGTIGPAFCNRTWHFDPEQVRPIEKNLEQLWTNVESGTSTYALWSHEWNKHGTCAAVLEPLNSELKYFSMGLNWSQKFMVHNILQASGIVPSNTNEYSVLDMYNSIKNKLGVNPVIECRKEKSKNYLGEIRICFSKTLDLHDCDGVLNLKAKMYEGKSILTNCDTSQGVLYPHYPSNTYVNLYKLAMWLQWFTI</sequence>
<keyword evidence="18" id="KW-0732">Signal</keyword>
<dbReference type="FunCoup" id="A0A194QNG1">
    <property type="interactions" value="77"/>
</dbReference>
<dbReference type="PANTHER" id="PTHR11240">
    <property type="entry name" value="RIBONUCLEASE T2"/>
    <property type="match status" value="1"/>
</dbReference>
<organism evidence="19 20">
    <name type="scientific">Papilio machaon</name>
    <name type="common">Old World swallowtail butterfly</name>
    <dbReference type="NCBI Taxonomy" id="76193"/>
    <lineage>
        <taxon>Eukaryota</taxon>
        <taxon>Metazoa</taxon>
        <taxon>Ecdysozoa</taxon>
        <taxon>Arthropoda</taxon>
        <taxon>Hexapoda</taxon>
        <taxon>Insecta</taxon>
        <taxon>Pterygota</taxon>
        <taxon>Neoptera</taxon>
        <taxon>Endopterygota</taxon>
        <taxon>Lepidoptera</taxon>
        <taxon>Glossata</taxon>
        <taxon>Ditrysia</taxon>
        <taxon>Papilionoidea</taxon>
        <taxon>Papilionidae</taxon>
        <taxon>Papilioninae</taxon>
        <taxon>Papilio</taxon>
    </lineage>
</organism>
<dbReference type="EMBL" id="KQ461194">
    <property type="protein sequence ID" value="KPJ06894.1"/>
    <property type="molecule type" value="Genomic_DNA"/>
</dbReference>
<evidence type="ECO:0000256" key="3">
    <source>
        <dbReference type="ARBA" id="ARBA00004613"/>
    </source>
</evidence>
<evidence type="ECO:0000256" key="9">
    <source>
        <dbReference type="ARBA" id="ARBA00022824"/>
    </source>
</evidence>
<protein>
    <submittedName>
        <fullName evidence="19">Ribonuclease Oy</fullName>
    </submittedName>
</protein>
<keyword evidence="10" id="KW-1015">Disulfide bond</keyword>
<comment type="catalytic activity">
    <reaction evidence="15">
        <text>an adenylyl-uridine-RNA = a 3'-end 2',3'-cyclophospho-AMP-RNA + a 5'-end dephospho-uridine-RNA</text>
        <dbReference type="Rhea" id="RHEA:81383"/>
        <dbReference type="Rhea" id="RHEA-COMP:17356"/>
        <dbReference type="Rhea" id="RHEA-COMP:19675"/>
        <dbReference type="Rhea" id="RHEA-COMP:19676"/>
        <dbReference type="ChEBI" id="CHEBI:173224"/>
        <dbReference type="ChEBI" id="CHEBI:231879"/>
        <dbReference type="ChEBI" id="CHEBI:231881"/>
    </reaction>
    <physiologicalReaction direction="left-to-right" evidence="15">
        <dbReference type="Rhea" id="RHEA:81384"/>
    </physiologicalReaction>
</comment>
<feature type="active site" evidence="16">
    <location>
        <position position="122"/>
    </location>
</feature>
<keyword evidence="8" id="KW-0378">Hydrolase</keyword>
<gene>
    <name evidence="19" type="ORF">RR48_11393</name>
</gene>
<dbReference type="Pfam" id="PF00445">
    <property type="entry name" value="Ribonuclease_T2"/>
    <property type="match status" value="1"/>
</dbReference>
<evidence type="ECO:0000256" key="12">
    <source>
        <dbReference type="ARBA" id="ARBA00023228"/>
    </source>
</evidence>
<dbReference type="FunFam" id="3.90.730.10:FF:000001">
    <property type="entry name" value="Ribonuclease T2"/>
    <property type="match status" value="1"/>
</dbReference>
<dbReference type="InterPro" id="IPR033130">
    <property type="entry name" value="RNase_T2_His_AS_2"/>
</dbReference>
<dbReference type="InterPro" id="IPR036430">
    <property type="entry name" value="RNase_T2-like_sf"/>
</dbReference>
<dbReference type="PANTHER" id="PTHR11240:SF22">
    <property type="entry name" value="RIBONUCLEASE T2"/>
    <property type="match status" value="1"/>
</dbReference>
<evidence type="ECO:0000256" key="15">
    <source>
        <dbReference type="ARBA" id="ARBA00052670"/>
    </source>
</evidence>
<keyword evidence="7" id="KW-0255">Endonuclease</keyword>
<keyword evidence="13" id="KW-0456">Lyase</keyword>
<dbReference type="KEGG" id="pmac:106719459"/>
<dbReference type="GO" id="GO:0006401">
    <property type="term" value="P:RNA catabolic process"/>
    <property type="evidence" value="ECO:0007669"/>
    <property type="project" value="TreeGrafter"/>
</dbReference>
<evidence type="ECO:0000256" key="2">
    <source>
        <dbReference type="ARBA" id="ARBA00004371"/>
    </source>
</evidence>
<dbReference type="STRING" id="76193.A0A194QNG1"/>
<keyword evidence="11" id="KW-0325">Glycoprotein</keyword>
<name>A0A194QNG1_PAPMA</name>
<evidence type="ECO:0000256" key="13">
    <source>
        <dbReference type="ARBA" id="ARBA00023239"/>
    </source>
</evidence>
<evidence type="ECO:0000256" key="14">
    <source>
        <dbReference type="ARBA" id="ARBA00051280"/>
    </source>
</evidence>
<evidence type="ECO:0000313" key="20">
    <source>
        <dbReference type="Proteomes" id="UP000053240"/>
    </source>
</evidence>
<evidence type="ECO:0000256" key="11">
    <source>
        <dbReference type="ARBA" id="ARBA00023180"/>
    </source>
</evidence>
<evidence type="ECO:0000256" key="4">
    <source>
        <dbReference type="ARBA" id="ARBA00007469"/>
    </source>
</evidence>
<reference evidence="19 20" key="1">
    <citation type="journal article" date="2015" name="Nat. Commun.">
        <title>Outbred genome sequencing and CRISPR/Cas9 gene editing in butterflies.</title>
        <authorList>
            <person name="Li X."/>
            <person name="Fan D."/>
            <person name="Zhang W."/>
            <person name="Liu G."/>
            <person name="Zhang L."/>
            <person name="Zhao L."/>
            <person name="Fang X."/>
            <person name="Chen L."/>
            <person name="Dong Y."/>
            <person name="Chen Y."/>
            <person name="Ding Y."/>
            <person name="Zhao R."/>
            <person name="Feng M."/>
            <person name="Zhu Y."/>
            <person name="Feng Y."/>
            <person name="Jiang X."/>
            <person name="Zhu D."/>
            <person name="Xiang H."/>
            <person name="Feng X."/>
            <person name="Li S."/>
            <person name="Wang J."/>
            <person name="Zhang G."/>
            <person name="Kronforst M.R."/>
            <person name="Wang W."/>
        </authorList>
    </citation>
    <scope>NUCLEOTIDE SEQUENCE [LARGE SCALE GENOMIC DNA]</scope>
    <source>
        <strain evidence="19">Ya'a_city_454_Pm</strain>
        <tissue evidence="19">Whole body</tissue>
    </source>
</reference>
<keyword evidence="9" id="KW-0256">Endoplasmic reticulum</keyword>
<keyword evidence="6" id="KW-0540">Nuclease</keyword>
<evidence type="ECO:0000256" key="1">
    <source>
        <dbReference type="ARBA" id="ARBA00004319"/>
    </source>
</evidence>
<dbReference type="GO" id="GO:0005764">
    <property type="term" value="C:lysosome"/>
    <property type="evidence" value="ECO:0007669"/>
    <property type="project" value="UniProtKB-SubCell"/>
</dbReference>
<comment type="catalytic activity">
    <reaction evidence="14">
        <text>a guanylyl-uridine-RNA = a 3'-end 2',3'-cyclophospho-GMP-RNA + a 5'-end dephospho-uridine-RNA</text>
        <dbReference type="Rhea" id="RHEA:81323"/>
        <dbReference type="Rhea" id="RHEA-COMP:17356"/>
        <dbReference type="Rhea" id="RHEA-COMP:19658"/>
        <dbReference type="Rhea" id="RHEA-COMP:19659"/>
        <dbReference type="ChEBI" id="CHEBI:173224"/>
        <dbReference type="ChEBI" id="CHEBI:231849"/>
        <dbReference type="ChEBI" id="CHEBI:231850"/>
    </reaction>
</comment>
<evidence type="ECO:0000256" key="16">
    <source>
        <dbReference type="PIRSR" id="PIRSR633697-1"/>
    </source>
</evidence>
<evidence type="ECO:0000313" key="19">
    <source>
        <dbReference type="EMBL" id="KPJ06894.1"/>
    </source>
</evidence>
<evidence type="ECO:0000256" key="7">
    <source>
        <dbReference type="ARBA" id="ARBA00022759"/>
    </source>
</evidence>
<dbReference type="AlphaFoldDB" id="A0A194QNG1"/>
<comment type="similarity">
    <text evidence="4 17">Belongs to the RNase T2 family.</text>
</comment>
<dbReference type="InterPro" id="IPR001568">
    <property type="entry name" value="RNase_T2-like"/>
</dbReference>
<dbReference type="CDD" id="cd01061">
    <property type="entry name" value="RNase_T2_euk"/>
    <property type="match status" value="1"/>
</dbReference>
<feature type="signal peptide" evidence="18">
    <location>
        <begin position="1"/>
        <end position="21"/>
    </location>
</feature>
<dbReference type="GO" id="GO:0033897">
    <property type="term" value="F:ribonuclease T2 activity"/>
    <property type="evidence" value="ECO:0007669"/>
    <property type="project" value="InterPro"/>
</dbReference>
<feature type="active site" evidence="16">
    <location>
        <position position="69"/>
    </location>
</feature>
<feature type="chain" id="PRO_5008264503" evidence="18">
    <location>
        <begin position="22"/>
        <end position="269"/>
    </location>
</feature>
<dbReference type="InterPro" id="IPR033697">
    <property type="entry name" value="Ribonuclease_T2_eukaryotic"/>
</dbReference>
<dbReference type="OrthoDB" id="435754at2759"/>
<keyword evidence="12" id="KW-0458">Lysosome</keyword>
<evidence type="ECO:0000256" key="8">
    <source>
        <dbReference type="ARBA" id="ARBA00022801"/>
    </source>
</evidence>
<dbReference type="Proteomes" id="UP000053240">
    <property type="component" value="Unassembled WGS sequence"/>
</dbReference>
<evidence type="ECO:0000256" key="17">
    <source>
        <dbReference type="RuleBase" id="RU004328"/>
    </source>
</evidence>
<dbReference type="GO" id="GO:0005576">
    <property type="term" value="C:extracellular region"/>
    <property type="evidence" value="ECO:0007669"/>
    <property type="project" value="UniProtKB-SubCell"/>
</dbReference>
<dbReference type="InParanoid" id="A0A194QNG1"/>
<evidence type="ECO:0000256" key="10">
    <source>
        <dbReference type="ARBA" id="ARBA00023157"/>
    </source>
</evidence>
<evidence type="ECO:0000256" key="6">
    <source>
        <dbReference type="ARBA" id="ARBA00022722"/>
    </source>
</evidence>
<dbReference type="SUPFAM" id="SSF55895">
    <property type="entry name" value="Ribonuclease Rh-like"/>
    <property type="match status" value="1"/>
</dbReference>
<keyword evidence="20" id="KW-1185">Reference proteome</keyword>
<dbReference type="Gene3D" id="3.90.730.10">
    <property type="entry name" value="Ribonuclease T2-like"/>
    <property type="match status" value="1"/>
</dbReference>
<accession>A0A194QNG1</accession>
<evidence type="ECO:0000256" key="5">
    <source>
        <dbReference type="ARBA" id="ARBA00022525"/>
    </source>
</evidence>
<comment type="subcellular location">
    <subcellularLocation>
        <location evidence="1">Endoplasmic reticulum lumen</location>
    </subcellularLocation>
    <subcellularLocation>
        <location evidence="2">Lysosome</location>
    </subcellularLocation>
    <subcellularLocation>
        <location evidence="3">Secreted</location>
    </subcellularLocation>
</comment>
<dbReference type="GO" id="GO:0005788">
    <property type="term" value="C:endoplasmic reticulum lumen"/>
    <property type="evidence" value="ECO:0007669"/>
    <property type="project" value="UniProtKB-SubCell"/>
</dbReference>
<feature type="active site" evidence="16">
    <location>
        <position position="126"/>
    </location>
</feature>
<dbReference type="GO" id="GO:0003723">
    <property type="term" value="F:RNA binding"/>
    <property type="evidence" value="ECO:0007669"/>
    <property type="project" value="InterPro"/>
</dbReference>
<dbReference type="GO" id="GO:0016787">
    <property type="term" value="F:hydrolase activity"/>
    <property type="evidence" value="ECO:0007669"/>
    <property type="project" value="UniProtKB-KW"/>
</dbReference>